<evidence type="ECO:0000256" key="2">
    <source>
        <dbReference type="SAM" id="MobiDB-lite"/>
    </source>
</evidence>
<gene>
    <name evidence="3" type="ORF">O6P43_009665</name>
</gene>
<comment type="caution">
    <text evidence="3">The sequence shown here is derived from an EMBL/GenBank/DDBJ whole genome shotgun (WGS) entry which is preliminary data.</text>
</comment>
<feature type="coiled-coil region" evidence="1">
    <location>
        <begin position="373"/>
        <end position="411"/>
    </location>
</feature>
<evidence type="ECO:0000313" key="4">
    <source>
        <dbReference type="Proteomes" id="UP001163823"/>
    </source>
</evidence>
<evidence type="ECO:0000313" key="3">
    <source>
        <dbReference type="EMBL" id="KAJ7971667.1"/>
    </source>
</evidence>
<organism evidence="3 4">
    <name type="scientific">Quillaja saponaria</name>
    <name type="common">Soap bark tree</name>
    <dbReference type="NCBI Taxonomy" id="32244"/>
    <lineage>
        <taxon>Eukaryota</taxon>
        <taxon>Viridiplantae</taxon>
        <taxon>Streptophyta</taxon>
        <taxon>Embryophyta</taxon>
        <taxon>Tracheophyta</taxon>
        <taxon>Spermatophyta</taxon>
        <taxon>Magnoliopsida</taxon>
        <taxon>eudicotyledons</taxon>
        <taxon>Gunneridae</taxon>
        <taxon>Pentapetalae</taxon>
        <taxon>rosids</taxon>
        <taxon>fabids</taxon>
        <taxon>Fabales</taxon>
        <taxon>Quillajaceae</taxon>
        <taxon>Quillaja</taxon>
    </lineage>
</organism>
<feature type="compositionally biased region" description="Polar residues" evidence="2">
    <location>
        <begin position="1"/>
        <end position="13"/>
    </location>
</feature>
<dbReference type="EMBL" id="JARAOO010000004">
    <property type="protein sequence ID" value="KAJ7971667.1"/>
    <property type="molecule type" value="Genomic_DNA"/>
</dbReference>
<evidence type="ECO:0000256" key="1">
    <source>
        <dbReference type="SAM" id="Coils"/>
    </source>
</evidence>
<feature type="region of interest" description="Disordered" evidence="2">
    <location>
        <begin position="198"/>
        <end position="239"/>
    </location>
</feature>
<sequence>MSSEGGTASTSPFDMSEDRPADGTIMPVGEEPKYRPGKGKVLPPSLAYHPSTSSSSENTESRSLEDEDEATALARFSTEWEEDEESDDDAAIFWPQTNITAVDAIENVISDQKLELAGKRYFEPVGAKIYKVRPYGDRLHHSRPNTFCFYEDYLKAGVRYPFHPFIVKVLNDLDMGLTQEQEAAEIRAATRQRLEALKEKAEKESNKGKRPMKEGGRVPKRLKPSSASQRDMAEVSSVQRVQEESWTELTEGVLPLTTISVDDRQRTPPRPKSGRPQKRAKVEPFSKERTGPDCFSVAKVPTHIFLAVPEEAYISDIPSMAYAIARGSTLPAEVAMIDDLSLESSFITGLSAGVQNEYADRLREEVEWYRAVVSEAAKLREEKDDEIARLRAELEVSKEKARTAVEDFKNSDDCRNIIYDHGSSLYANGWIGCQAWLKERNPTLDISEAKWPGEEEAEEEERLVKMLAEAEADQDEGSEDEGDAGEEVEAVEPNGGDQ</sequence>
<feature type="compositionally biased region" description="Basic and acidic residues" evidence="2">
    <location>
        <begin position="198"/>
        <end position="217"/>
    </location>
</feature>
<proteinExistence type="predicted"/>
<feature type="compositionally biased region" description="Acidic residues" evidence="2">
    <location>
        <begin position="470"/>
        <end position="490"/>
    </location>
</feature>
<dbReference type="AlphaFoldDB" id="A0AAD7PYT0"/>
<accession>A0AAD7PYT0</accession>
<name>A0AAD7PYT0_QUISA</name>
<reference evidence="3" key="1">
    <citation type="journal article" date="2023" name="Science">
        <title>Elucidation of the pathway for biosynthesis of saponin adjuvants from the soapbark tree.</title>
        <authorList>
            <person name="Reed J."/>
            <person name="Orme A."/>
            <person name="El-Demerdash A."/>
            <person name="Owen C."/>
            <person name="Martin L.B.B."/>
            <person name="Misra R.C."/>
            <person name="Kikuchi S."/>
            <person name="Rejzek M."/>
            <person name="Martin A.C."/>
            <person name="Harkess A."/>
            <person name="Leebens-Mack J."/>
            <person name="Louveau T."/>
            <person name="Stephenson M.J."/>
            <person name="Osbourn A."/>
        </authorList>
    </citation>
    <scope>NUCLEOTIDE SEQUENCE</scope>
    <source>
        <strain evidence="3">S10</strain>
    </source>
</reference>
<keyword evidence="4" id="KW-1185">Reference proteome</keyword>
<protein>
    <submittedName>
        <fullName evidence="3">Uncharacterized protein</fullName>
    </submittedName>
</protein>
<dbReference type="Proteomes" id="UP001163823">
    <property type="component" value="Chromosome 4"/>
</dbReference>
<feature type="region of interest" description="Disordered" evidence="2">
    <location>
        <begin position="468"/>
        <end position="498"/>
    </location>
</feature>
<keyword evidence="1" id="KW-0175">Coiled coil</keyword>
<feature type="region of interest" description="Disordered" evidence="2">
    <location>
        <begin position="1"/>
        <end position="70"/>
    </location>
</feature>
<dbReference type="KEGG" id="qsa:O6P43_009665"/>
<feature type="region of interest" description="Disordered" evidence="2">
    <location>
        <begin position="259"/>
        <end position="288"/>
    </location>
</feature>
<feature type="compositionally biased region" description="Basic residues" evidence="2">
    <location>
        <begin position="267"/>
        <end position="279"/>
    </location>
</feature>